<dbReference type="InterPro" id="IPR011989">
    <property type="entry name" value="ARM-like"/>
</dbReference>
<dbReference type="GO" id="GO:0030122">
    <property type="term" value="C:AP-2 adaptor complex"/>
    <property type="evidence" value="ECO:0007669"/>
    <property type="project" value="InterPro"/>
</dbReference>
<feature type="region of interest" description="Disordered" evidence="9">
    <location>
        <begin position="741"/>
        <end position="811"/>
    </location>
</feature>
<dbReference type="EMBL" id="KB007974">
    <property type="protein sequence ID" value="ELR17641.1"/>
    <property type="molecule type" value="Genomic_DNA"/>
</dbReference>
<dbReference type="Proteomes" id="UP000011083">
    <property type="component" value="Unassembled WGS sequence"/>
</dbReference>
<protein>
    <recommendedName>
        <fullName evidence="7">AP-2 complex subunit alpha</fullName>
    </recommendedName>
</protein>
<reference evidence="11 12" key="1">
    <citation type="journal article" date="2013" name="Genome Biol.">
        <title>Genome of Acanthamoeba castellanii highlights extensive lateral gene transfer and early evolution of tyrosine kinase signaling.</title>
        <authorList>
            <person name="Clarke M."/>
            <person name="Lohan A.J."/>
            <person name="Liu B."/>
            <person name="Lagkouvardos I."/>
            <person name="Roy S."/>
            <person name="Zafar N."/>
            <person name="Bertelli C."/>
            <person name="Schilde C."/>
            <person name="Kianianmomeni A."/>
            <person name="Burglin T.R."/>
            <person name="Frech C."/>
            <person name="Turcotte B."/>
            <person name="Kopec K.O."/>
            <person name="Synnott J.M."/>
            <person name="Choo C."/>
            <person name="Paponov I."/>
            <person name="Finkler A."/>
            <person name="Soon Heng Tan C."/>
            <person name="Hutchins A.P."/>
            <person name="Weinmeier T."/>
            <person name="Rattei T."/>
            <person name="Chu J.S."/>
            <person name="Gimenez G."/>
            <person name="Irimia M."/>
            <person name="Rigden D.J."/>
            <person name="Fitzpatrick D.A."/>
            <person name="Lorenzo-Morales J."/>
            <person name="Bateman A."/>
            <person name="Chiu C.H."/>
            <person name="Tang P."/>
            <person name="Hegemann P."/>
            <person name="Fromm H."/>
            <person name="Raoult D."/>
            <person name="Greub G."/>
            <person name="Miranda-Saavedra D."/>
            <person name="Chen N."/>
            <person name="Nash P."/>
            <person name="Ginger M.L."/>
            <person name="Horn M."/>
            <person name="Schaap P."/>
            <person name="Caler L."/>
            <person name="Loftus B."/>
        </authorList>
    </citation>
    <scope>NUCLEOTIDE SEQUENCE [LARGE SCALE GENOMIC DNA]</scope>
    <source>
        <strain evidence="11 12">Neff</strain>
    </source>
</reference>
<keyword evidence="3 7" id="KW-0254">Endocytosis</keyword>
<feature type="region of interest" description="Disordered" evidence="9">
    <location>
        <begin position="662"/>
        <end position="706"/>
    </location>
</feature>
<evidence type="ECO:0000256" key="6">
    <source>
        <dbReference type="ARBA" id="ARBA00023176"/>
    </source>
</evidence>
<dbReference type="VEuPathDB" id="AmoebaDB:ACA1_064250"/>
<dbReference type="InterPro" id="IPR016024">
    <property type="entry name" value="ARM-type_fold"/>
</dbReference>
<dbReference type="InterPro" id="IPR017104">
    <property type="entry name" value="AP2_complex_asu"/>
</dbReference>
<dbReference type="Pfam" id="PF01602">
    <property type="entry name" value="Adaptin_N"/>
    <property type="match status" value="1"/>
</dbReference>
<dbReference type="PANTHER" id="PTHR22780">
    <property type="entry name" value="ADAPTIN, ALPHA/GAMMA/EPSILON"/>
    <property type="match status" value="1"/>
</dbReference>
<evidence type="ECO:0000259" key="10">
    <source>
        <dbReference type="SMART" id="SM00809"/>
    </source>
</evidence>
<keyword evidence="5 7" id="KW-0472">Membrane</keyword>
<dbReference type="InterPro" id="IPR013041">
    <property type="entry name" value="Clathrin_app_Ig-like_sf"/>
</dbReference>
<evidence type="ECO:0000256" key="7">
    <source>
        <dbReference type="PIRNR" id="PIRNR037091"/>
    </source>
</evidence>
<keyword evidence="12" id="KW-1185">Reference proteome</keyword>
<organism evidence="11 12">
    <name type="scientific">Acanthamoeba castellanii (strain ATCC 30010 / Neff)</name>
    <dbReference type="NCBI Taxonomy" id="1257118"/>
    <lineage>
        <taxon>Eukaryota</taxon>
        <taxon>Amoebozoa</taxon>
        <taxon>Discosea</taxon>
        <taxon>Longamoebia</taxon>
        <taxon>Centramoebida</taxon>
        <taxon>Acanthamoebidae</taxon>
        <taxon>Acanthamoeba</taxon>
    </lineage>
</organism>
<accession>L8GZW9</accession>
<dbReference type="InterPro" id="IPR012295">
    <property type="entry name" value="TBP_dom_sf"/>
</dbReference>
<evidence type="ECO:0000256" key="9">
    <source>
        <dbReference type="SAM" id="MobiDB-lite"/>
    </source>
</evidence>
<dbReference type="InterPro" id="IPR050840">
    <property type="entry name" value="Adaptor_Complx_Large_Subunit"/>
</dbReference>
<dbReference type="STRING" id="1257118.L8GZW9"/>
<evidence type="ECO:0000256" key="2">
    <source>
        <dbReference type="ARBA" id="ARBA00022448"/>
    </source>
</evidence>
<dbReference type="SUPFAM" id="SSF49348">
    <property type="entry name" value="Clathrin adaptor appendage domain"/>
    <property type="match status" value="1"/>
</dbReference>
<dbReference type="SUPFAM" id="SSF48371">
    <property type="entry name" value="ARM repeat"/>
    <property type="match status" value="1"/>
</dbReference>
<evidence type="ECO:0000256" key="4">
    <source>
        <dbReference type="ARBA" id="ARBA00022927"/>
    </source>
</evidence>
<evidence type="ECO:0000256" key="3">
    <source>
        <dbReference type="ARBA" id="ARBA00022583"/>
    </source>
</evidence>
<keyword evidence="4 7" id="KW-0653">Protein transport</keyword>
<dbReference type="Gene3D" id="1.25.10.10">
    <property type="entry name" value="Leucine-rich Repeat Variant"/>
    <property type="match status" value="1"/>
</dbReference>
<feature type="binding site" evidence="8">
    <location>
        <begin position="55"/>
        <end position="59"/>
    </location>
    <ligand>
        <name>a 1,2-diacyl-sn-glycero-3-phospho-(1D-myo-inositol-3,4,5-trisphosphate)</name>
        <dbReference type="ChEBI" id="CHEBI:57836"/>
    </ligand>
</feature>
<dbReference type="OMA" id="PVLMHRY"/>
<dbReference type="InterPro" id="IPR009028">
    <property type="entry name" value="Coatomer/calthrin_app_sub_C"/>
</dbReference>
<dbReference type="PIRSF" id="PIRSF037091">
    <property type="entry name" value="AP2_complex_alpha"/>
    <property type="match status" value="1"/>
</dbReference>
<dbReference type="GO" id="GO:0072583">
    <property type="term" value="P:clathrin-dependent endocytosis"/>
    <property type="evidence" value="ECO:0007669"/>
    <property type="project" value="InterPro"/>
</dbReference>
<dbReference type="Gene3D" id="2.60.40.1230">
    <property type="match status" value="1"/>
</dbReference>
<evidence type="ECO:0000313" key="12">
    <source>
        <dbReference type="Proteomes" id="UP000011083"/>
    </source>
</evidence>
<evidence type="ECO:0000256" key="5">
    <source>
        <dbReference type="ARBA" id="ARBA00023136"/>
    </source>
</evidence>
<feature type="compositionally biased region" description="Low complexity" evidence="9">
    <location>
        <begin position="763"/>
        <end position="783"/>
    </location>
</feature>
<dbReference type="Gene3D" id="3.30.310.10">
    <property type="entry name" value="TATA-Binding Protein"/>
    <property type="match status" value="1"/>
</dbReference>
<comment type="similarity">
    <text evidence="7">Belongs to the adaptor complexes large subunit family.</text>
</comment>
<evidence type="ECO:0000313" key="11">
    <source>
        <dbReference type="EMBL" id="ELR17641.1"/>
    </source>
</evidence>
<dbReference type="GeneID" id="14918309"/>
<feature type="binding site" evidence="8">
    <location>
        <position position="51"/>
    </location>
    <ligand>
        <name>a 1,2-diacyl-sn-glycero-3-phospho-(1D-myo-inositol-3,4,5-trisphosphate)</name>
        <dbReference type="ChEBI" id="CHEBI:57836"/>
    </ligand>
</feature>
<dbReference type="InterPro" id="IPR003164">
    <property type="entry name" value="Clathrin_a-adaptin_app_sub_C"/>
</dbReference>
<dbReference type="InterPro" id="IPR002553">
    <property type="entry name" value="Clathrin/coatomer_adapt-like_N"/>
</dbReference>
<gene>
    <name evidence="11" type="ORF">ACA1_064250</name>
</gene>
<dbReference type="Pfam" id="PF02883">
    <property type="entry name" value="Alpha_adaptinC2"/>
    <property type="match status" value="1"/>
</dbReference>
<feature type="domain" description="Clathrin adaptor alpha/beta/gamma-adaptin appendage Ig-like subdomain" evidence="10">
    <location>
        <begin position="824"/>
        <end position="933"/>
    </location>
</feature>
<dbReference type="SUPFAM" id="SSF55711">
    <property type="entry name" value="Subdomain of clathrin and coatomer appendage domain"/>
    <property type="match status" value="1"/>
</dbReference>
<evidence type="ECO:0000256" key="1">
    <source>
        <dbReference type="ARBA" id="ARBA00004277"/>
    </source>
</evidence>
<dbReference type="AlphaFoldDB" id="L8GZW9"/>
<comment type="subcellular location">
    <subcellularLocation>
        <location evidence="1">Membrane</location>
        <location evidence="1">Coated pit</location>
        <topology evidence="1">Peripheral membrane protein</topology>
        <orientation evidence="1">Cytoplasmic side</orientation>
    </subcellularLocation>
</comment>
<name>L8GZW9_ACACF</name>
<keyword evidence="6 7" id="KW-0168">Coated pit</keyword>
<dbReference type="GO" id="GO:0006886">
    <property type="term" value="P:intracellular protein transport"/>
    <property type="evidence" value="ECO:0007669"/>
    <property type="project" value="UniProtKB-UniRule"/>
</dbReference>
<keyword evidence="2 7" id="KW-0813">Transport</keyword>
<dbReference type="GO" id="GO:0035615">
    <property type="term" value="F:clathrin adaptor activity"/>
    <property type="evidence" value="ECO:0007669"/>
    <property type="project" value="InterPro"/>
</dbReference>
<dbReference type="InterPro" id="IPR008152">
    <property type="entry name" value="Clathrin_a/b/g-adaptin_app_Ig"/>
</dbReference>
<dbReference type="KEGG" id="acan:ACA1_064250"/>
<evidence type="ECO:0000256" key="8">
    <source>
        <dbReference type="PIRSR" id="PIRSR037091-1"/>
    </source>
</evidence>
<dbReference type="SMART" id="SM00809">
    <property type="entry name" value="Alpha_adaptinC2"/>
    <property type="match status" value="1"/>
</dbReference>
<sequence>MGGAKGGMKGLQHLIRDIRNCKGREGEQKRVNKEMANIRKQFTENKNLTGYKKKKYVCKIIYLYMLGYDVDFGHVEAINLLSSNKFSEKQVGYLFIGVLLNEEHQLVPLVVQSISHDLAARSEFAQCLALTAIANIGGKQMAEAQLAPSVTKLLLANTSPSMVKKKAAVCLLQLYRKYPDFITSDVWADRLIKLLSSRDPGVVGSLMSLLLGIVEKDPSGYEPCVEKVIELLSKVPSPSPSFAEDLSNPGGGRMRQIVLEKEYPRDYVYYNIPNPWLQVKLLRFLRYFPATLKRDLGRKLHDVLNNIMLYDGVLPHLVLPLLLSCGCSPAFYLLTSSAEKVVAKSSLSNNHKNALNAVLFEAIDLILHYHTDSELVKQAAQLLGRFISPKESANIRYLGLEAMGKLALSMSEETGGIIKRHLETVLSSLKDPDISIRRRALDLCFGMCDQSNSQRIVGELLNYLLHADFDIQEELALKIAVLAEKFAASNRTWYVDTVLRLISLGGSNVPDDVWYRVVQIVTNHEDIQEYAVMNAFKVGLALKHPSCGESTIKVAGYLLGEFGHLIDDKPSSSAREQFEALHQRFATSSVATRALLLSTYAKFLNLYPEELGAQITQILKQQAAYIDAEIQQRAFEYHGLHLLRDPELMQTVLDVMPAFAETDDAEDDGRHATDDDDEPEVTAGHRPVGGGGGAPDWLLDGNDAAGVPPRDPLGGLVSAFAGAAISPAPVSPYPAGGAFMPPGSSGAAVQPGGGSPFHPHPASPQHQQSPPSPLAGPSSPLQSTEPLSSGIPTLSPLIPTESEAPQLVPKKSKPTGAELMEFFKLLCINAEGVLYEDGNIQIGLKTEFQRGMGRLVLYYGNTTNAPITQFTTIISPVNYLSIQIQEIASVIRPMAQEQQLINVACLHEFADALPIQVSYLANGKSENLSLRLPIVLTKFVEPVLLDATGFFGLWKKLAGPPYEHQSVFKAGATIDMPGITHVLSSGLHVGVLSAIDPNVNNLVAAGSLFTTTKQVLILLRIETNPSAGMIRLTIRSESGQVTAAIKNLVSAQLVG</sequence>
<proteinExistence type="inferred from homology"/>
<dbReference type="OrthoDB" id="28053at2759"/>
<dbReference type="RefSeq" id="XP_004339654.1">
    <property type="nucleotide sequence ID" value="XM_004339606.1"/>
</dbReference>
<comment type="function">
    <text evidence="7">Adaptins are components of the adaptor complexes which link clathrin to receptors in coated vesicles. Clathrin-associated protein complexes are believed to interact with the cytoplasmic tails of membrane proteins, leading to their selection and concentration.</text>
</comment>
<dbReference type="Pfam" id="PF02296">
    <property type="entry name" value="Alpha_adaptin_C"/>
    <property type="match status" value="1"/>
</dbReference>